<accession>A0A2T4ZA46</accession>
<reference evidence="2 3" key="1">
    <citation type="submission" date="2018-04" db="EMBL/GenBank/DDBJ databases">
        <title>Genomic Encyclopedia of Archaeal and Bacterial Type Strains, Phase II (KMG-II): from individual species to whole genera.</title>
        <authorList>
            <person name="Goeker M."/>
        </authorList>
    </citation>
    <scope>NUCLEOTIDE SEQUENCE [LARGE SCALE GENOMIC DNA]</scope>
    <source>
        <strain evidence="2 3">DSM 45169</strain>
    </source>
</reference>
<evidence type="ECO:0000256" key="1">
    <source>
        <dbReference type="SAM" id="Phobius"/>
    </source>
</evidence>
<protein>
    <submittedName>
        <fullName evidence="2">Uncharacterized protein</fullName>
    </submittedName>
</protein>
<dbReference type="RefSeq" id="WP_107725529.1">
    <property type="nucleotide sequence ID" value="NZ_PZZP01000001.1"/>
</dbReference>
<sequence>MSLRWPVAVTALIVSLLLLFGGYTLFQWTNLERPLKQTIAETPTVTAKEITVSPDKITIRLEADAHFSLTQQYPSLQKQLTAIAGGRPLEIEMLDHPDKTLNQAWGEMVFGVEEGLAHQRYSAIPAAVKKATPSGAESYVVMDDSHLYIEIKQGEARLYRILPLHKKESGVKDNG</sequence>
<proteinExistence type="predicted"/>
<keyword evidence="1" id="KW-1133">Transmembrane helix</keyword>
<organism evidence="2 3">
    <name type="scientific">Desmospora activa DSM 45169</name>
    <dbReference type="NCBI Taxonomy" id="1121389"/>
    <lineage>
        <taxon>Bacteria</taxon>
        <taxon>Bacillati</taxon>
        <taxon>Bacillota</taxon>
        <taxon>Bacilli</taxon>
        <taxon>Bacillales</taxon>
        <taxon>Thermoactinomycetaceae</taxon>
        <taxon>Desmospora</taxon>
    </lineage>
</organism>
<keyword evidence="1" id="KW-0472">Membrane</keyword>
<dbReference type="AlphaFoldDB" id="A0A2T4ZA46"/>
<gene>
    <name evidence="2" type="ORF">C8J48_1361</name>
</gene>
<feature type="transmembrane region" description="Helical" evidence="1">
    <location>
        <begin position="6"/>
        <end position="26"/>
    </location>
</feature>
<keyword evidence="3" id="KW-1185">Reference proteome</keyword>
<name>A0A2T4ZA46_9BACL</name>
<keyword evidence="1" id="KW-0812">Transmembrane</keyword>
<dbReference type="OrthoDB" id="2652483at2"/>
<dbReference type="Proteomes" id="UP000241639">
    <property type="component" value="Unassembled WGS sequence"/>
</dbReference>
<comment type="caution">
    <text evidence="2">The sequence shown here is derived from an EMBL/GenBank/DDBJ whole genome shotgun (WGS) entry which is preliminary data.</text>
</comment>
<evidence type="ECO:0000313" key="2">
    <source>
        <dbReference type="EMBL" id="PTM58771.1"/>
    </source>
</evidence>
<dbReference type="EMBL" id="PZZP01000001">
    <property type="protein sequence ID" value="PTM58771.1"/>
    <property type="molecule type" value="Genomic_DNA"/>
</dbReference>
<evidence type="ECO:0000313" key="3">
    <source>
        <dbReference type="Proteomes" id="UP000241639"/>
    </source>
</evidence>